<dbReference type="InterPro" id="IPR036163">
    <property type="entry name" value="HMA_dom_sf"/>
</dbReference>
<evidence type="ECO:0000256" key="4">
    <source>
        <dbReference type="ARBA" id="ARBA00022448"/>
    </source>
</evidence>
<evidence type="ECO:0000256" key="10">
    <source>
        <dbReference type="ARBA" id="ARBA00022840"/>
    </source>
</evidence>
<dbReference type="EMBL" id="VKGC01000001">
    <property type="protein sequence ID" value="TSA86957.1"/>
    <property type="molecule type" value="Genomic_DNA"/>
</dbReference>
<keyword evidence="9 17" id="KW-0547">Nucleotide-binding</keyword>
<evidence type="ECO:0000256" key="6">
    <source>
        <dbReference type="ARBA" id="ARBA00022553"/>
    </source>
</evidence>
<reference evidence="19 20" key="3">
    <citation type="submission" date="2019-07" db="EMBL/GenBank/DDBJ databases">
        <authorList>
            <person name="Papic B."/>
        </authorList>
    </citation>
    <scope>NUCLEOTIDE SEQUENCE [LARGE SCALE GENOMIC DNA]</scope>
    <source>
        <strain evidence="19 20">L8b</strain>
    </source>
</reference>
<keyword evidence="10 17" id="KW-0067">ATP-binding</keyword>
<dbReference type="PRINTS" id="PR00119">
    <property type="entry name" value="CATATPASE"/>
</dbReference>
<keyword evidence="4" id="KW-0813">Transport</keyword>
<dbReference type="Gene3D" id="3.30.70.100">
    <property type="match status" value="1"/>
</dbReference>
<dbReference type="InterPro" id="IPR001757">
    <property type="entry name" value="P_typ_ATPase"/>
</dbReference>
<dbReference type="GO" id="GO:0005507">
    <property type="term" value="F:copper ion binding"/>
    <property type="evidence" value="ECO:0007669"/>
    <property type="project" value="TreeGrafter"/>
</dbReference>
<sequence>MSEILCAHCHLPCPPKGAIKLEQPQPLYFCCHGCQQVFLLLHSLNLQTFYDKLDKGTLSPVTPAPNYDEARYTSKPFLQTFTTHLENGDLEVALLLENIHCSACIWLIERVLLKQEGIQSVQINYTTHRAYVIFDPNATHIPHILNTIASIGYHASIYDPNTQDKRAKKEHESHYIALVVGIFSTMNVMWIAIASYAGYFSGMDSSMAFKLHIASWILSSLTLFITGAGFFRGAFYGLKHGFLGMDLGVSLGALGTYLYSIYALFKGLEPYFESVSMIITFVFISKFLELKAKIRANSVLDGLQSSLPVQVLLLKEIEGQIQRVLVSPEEVEVGAHIEVLAGESVALDGVLESESAQVSTQAINGENTPTTLQKGDHILAGYTNHANTFIYQTTMPFKRSFLSQMVQLVQKSFMSKPAIQEDTNKLVRYFGVVVLAIAFLSFLAWWFFAGAQRGLVVAISVVVVACPCAFALATPIALILGTNRAFLQGVLIKQASSLETLAKATQVFLDKTGTLTDSLSVRAQHTHAPYDPNLLLALIWHNNHPISLALSTFLQAQHARAGLALESITQEIGGLEGIYQGHILHGGSLAYLQSKGVELGNAEGDFFYSLDHQLLASFSLHAPLKPDAPELVSQLKKMGLGVEILSGDASKEVFNIAQNLGIACQAPLSPPEKLAIVNQAIGNQQIVVMVGDGMNDAPSLAQSQVSICMHAGNDLSLIYSDVVVLNNRLSSVLKTFQIARHAYKIAKQNLIISLAYNALLIPCAVCGLINPPLAALSMSLSSLLVVGNSFRLRG</sequence>
<comment type="caution">
    <text evidence="19">The sequence shown here is derived from an EMBL/GenBank/DDBJ whole genome shotgun (WGS) entry which is preliminary data.</text>
</comment>
<comment type="function">
    <text evidence="15">Probably involved in copper export.</text>
</comment>
<dbReference type="InterPro" id="IPR018303">
    <property type="entry name" value="ATPase_P-typ_P_site"/>
</dbReference>
<feature type="transmembrane region" description="Helical" evidence="17">
    <location>
        <begin position="211"/>
        <end position="231"/>
    </location>
</feature>
<evidence type="ECO:0000256" key="16">
    <source>
        <dbReference type="ARBA" id="ARBA00040690"/>
    </source>
</evidence>
<dbReference type="PROSITE" id="PS01047">
    <property type="entry name" value="HMA_1"/>
    <property type="match status" value="1"/>
</dbReference>
<reference evidence="20" key="2">
    <citation type="submission" date="2019-07" db="EMBL/GenBank/DDBJ databases">
        <title>Helicobacter labacensis sp. nov., Helicobacter mehlei sp. nov. and Helicobacter vulpis sp. nov., isolated from gastric mucosa of red fox (Vulpis vulpis).</title>
        <authorList>
            <person name="Papic B."/>
        </authorList>
    </citation>
    <scope>NUCLEOTIDE SEQUENCE [LARGE SCALE GENOMIC DNA]</scope>
    <source>
        <strain evidence="20">L8b</strain>
    </source>
</reference>
<evidence type="ECO:0000256" key="15">
    <source>
        <dbReference type="ARBA" id="ARBA00037143"/>
    </source>
</evidence>
<dbReference type="InterPro" id="IPR008250">
    <property type="entry name" value="ATPase_P-typ_transduc_dom_A_sf"/>
</dbReference>
<dbReference type="Pfam" id="PF00122">
    <property type="entry name" value="E1-E2_ATPase"/>
    <property type="match status" value="1"/>
</dbReference>
<dbReference type="SUPFAM" id="SSF56784">
    <property type="entry name" value="HAD-like"/>
    <property type="match status" value="1"/>
</dbReference>
<keyword evidence="20" id="KW-1185">Reference proteome</keyword>
<dbReference type="PROSITE" id="PS50846">
    <property type="entry name" value="HMA_2"/>
    <property type="match status" value="1"/>
</dbReference>
<dbReference type="InterPro" id="IPR023214">
    <property type="entry name" value="HAD_sf"/>
</dbReference>
<feature type="transmembrane region" description="Helical" evidence="17">
    <location>
        <begin position="271"/>
        <end position="288"/>
    </location>
</feature>
<evidence type="ECO:0000256" key="12">
    <source>
        <dbReference type="ARBA" id="ARBA00022989"/>
    </source>
</evidence>
<evidence type="ECO:0000256" key="7">
    <source>
        <dbReference type="ARBA" id="ARBA00022692"/>
    </source>
</evidence>
<dbReference type="Gene3D" id="3.40.50.1000">
    <property type="entry name" value="HAD superfamily/HAD-like"/>
    <property type="match status" value="1"/>
</dbReference>
<proteinExistence type="inferred from homology"/>
<dbReference type="PROSITE" id="PS00154">
    <property type="entry name" value="ATPASE_E1_E2"/>
    <property type="match status" value="1"/>
</dbReference>
<dbReference type="CDD" id="cd00371">
    <property type="entry name" value="HMA"/>
    <property type="match status" value="1"/>
</dbReference>
<dbReference type="Pfam" id="PF12156">
    <property type="entry name" value="ATPase-cat_bd"/>
    <property type="match status" value="1"/>
</dbReference>
<dbReference type="InterPro" id="IPR023298">
    <property type="entry name" value="ATPase_P-typ_TM_dom_sf"/>
</dbReference>
<dbReference type="NCBIfam" id="TIGR01494">
    <property type="entry name" value="ATPase_P-type"/>
    <property type="match status" value="2"/>
</dbReference>
<evidence type="ECO:0000256" key="11">
    <source>
        <dbReference type="ARBA" id="ARBA00022967"/>
    </source>
</evidence>
<evidence type="ECO:0000256" key="2">
    <source>
        <dbReference type="ARBA" id="ARBA00004236"/>
    </source>
</evidence>
<evidence type="ECO:0000256" key="3">
    <source>
        <dbReference type="ARBA" id="ARBA00006024"/>
    </source>
</evidence>
<comment type="subcellular location">
    <subcellularLocation>
        <location evidence="2 17">Cell membrane</location>
    </subcellularLocation>
    <subcellularLocation>
        <location evidence="1">Endomembrane system</location>
        <topology evidence="1">Multi-pass membrane protein</topology>
    </subcellularLocation>
</comment>
<gene>
    <name evidence="19" type="ORF">FNE76_00355</name>
</gene>
<keyword evidence="7 17" id="KW-0812">Transmembrane</keyword>
<dbReference type="SUPFAM" id="SSF81653">
    <property type="entry name" value="Calcium ATPase, transduction domain A"/>
    <property type="match status" value="1"/>
</dbReference>
<feature type="transmembrane region" description="Helical" evidence="17">
    <location>
        <begin position="426"/>
        <end position="448"/>
    </location>
</feature>
<keyword evidence="8 17" id="KW-0479">Metal-binding</keyword>
<dbReference type="PANTHER" id="PTHR43520">
    <property type="entry name" value="ATP7, ISOFORM B"/>
    <property type="match status" value="1"/>
</dbReference>
<dbReference type="AlphaFoldDB" id="A0A553V394"/>
<dbReference type="SUPFAM" id="SSF81665">
    <property type="entry name" value="Calcium ATPase, transmembrane domain M"/>
    <property type="match status" value="1"/>
</dbReference>
<keyword evidence="6" id="KW-0597">Phosphoprotein</keyword>
<dbReference type="GO" id="GO:0005886">
    <property type="term" value="C:plasma membrane"/>
    <property type="evidence" value="ECO:0007669"/>
    <property type="project" value="UniProtKB-SubCell"/>
</dbReference>
<dbReference type="InterPro" id="IPR059000">
    <property type="entry name" value="ATPase_P-type_domA"/>
</dbReference>
<protein>
    <recommendedName>
        <fullName evidence="16">Copper-transporting ATPase</fullName>
    </recommendedName>
</protein>
<keyword evidence="13" id="KW-0406">Ion transport</keyword>
<evidence type="ECO:0000256" key="1">
    <source>
        <dbReference type="ARBA" id="ARBA00004127"/>
    </source>
</evidence>
<evidence type="ECO:0000256" key="17">
    <source>
        <dbReference type="RuleBase" id="RU362081"/>
    </source>
</evidence>
<dbReference type="Pfam" id="PF00403">
    <property type="entry name" value="HMA"/>
    <property type="match status" value="1"/>
</dbReference>
<keyword evidence="12 17" id="KW-1133">Transmembrane helix</keyword>
<feature type="transmembrane region" description="Helical" evidence="17">
    <location>
        <begin position="175"/>
        <end position="199"/>
    </location>
</feature>
<dbReference type="Pfam" id="PF00702">
    <property type="entry name" value="Hydrolase"/>
    <property type="match status" value="1"/>
</dbReference>
<dbReference type="InterPro" id="IPR036412">
    <property type="entry name" value="HAD-like_sf"/>
</dbReference>
<evidence type="ECO:0000256" key="9">
    <source>
        <dbReference type="ARBA" id="ARBA00022741"/>
    </source>
</evidence>
<accession>A0A553V394</accession>
<dbReference type="GO" id="GO:0016887">
    <property type="term" value="F:ATP hydrolysis activity"/>
    <property type="evidence" value="ECO:0007669"/>
    <property type="project" value="InterPro"/>
</dbReference>
<organism evidence="19 20">
    <name type="scientific">Helicobacter mehlei</name>
    <dbReference type="NCBI Taxonomy" id="2316080"/>
    <lineage>
        <taxon>Bacteria</taxon>
        <taxon>Pseudomonadati</taxon>
        <taxon>Campylobacterota</taxon>
        <taxon>Epsilonproteobacteria</taxon>
        <taxon>Campylobacterales</taxon>
        <taxon>Helicobacteraceae</taxon>
        <taxon>Helicobacter</taxon>
    </lineage>
</organism>
<dbReference type="PANTHER" id="PTHR43520:SF8">
    <property type="entry name" value="P-TYPE CU(+) TRANSPORTER"/>
    <property type="match status" value="1"/>
</dbReference>
<keyword evidence="5 17" id="KW-1003">Cell membrane</keyword>
<feature type="transmembrane region" description="Helical" evidence="17">
    <location>
        <begin position="454"/>
        <end position="480"/>
    </location>
</feature>
<evidence type="ECO:0000259" key="18">
    <source>
        <dbReference type="PROSITE" id="PS50846"/>
    </source>
</evidence>
<name>A0A553V394_9HELI</name>
<dbReference type="GO" id="GO:0012505">
    <property type="term" value="C:endomembrane system"/>
    <property type="evidence" value="ECO:0007669"/>
    <property type="project" value="UniProtKB-SubCell"/>
</dbReference>
<dbReference type="NCBIfam" id="TIGR01525">
    <property type="entry name" value="ATPase-IB_hvy"/>
    <property type="match status" value="1"/>
</dbReference>
<feature type="transmembrane region" description="Helical" evidence="17">
    <location>
        <begin position="750"/>
        <end position="770"/>
    </location>
</feature>
<evidence type="ECO:0000256" key="8">
    <source>
        <dbReference type="ARBA" id="ARBA00022723"/>
    </source>
</evidence>
<evidence type="ECO:0000256" key="13">
    <source>
        <dbReference type="ARBA" id="ARBA00023065"/>
    </source>
</evidence>
<feature type="transmembrane region" description="Helical" evidence="17">
    <location>
        <begin position="243"/>
        <end position="265"/>
    </location>
</feature>
<dbReference type="InterPro" id="IPR021993">
    <property type="entry name" value="ATPase-cat-bd"/>
</dbReference>
<comment type="similarity">
    <text evidence="3 17">Belongs to the cation transport ATPase (P-type) (TC 3.A.3) family. Type IB subfamily.</text>
</comment>
<dbReference type="InterPro" id="IPR027256">
    <property type="entry name" value="P-typ_ATPase_IB"/>
</dbReference>
<evidence type="ECO:0000313" key="20">
    <source>
        <dbReference type="Proteomes" id="UP000319322"/>
    </source>
</evidence>
<dbReference type="SUPFAM" id="SSF55008">
    <property type="entry name" value="HMA, heavy metal-associated domain"/>
    <property type="match status" value="1"/>
</dbReference>
<reference evidence="19 20" key="1">
    <citation type="submission" date="2019-07" db="EMBL/GenBank/DDBJ databases">
        <title>Helicobacter labacensis sp. nov., Helicobacter mehlei sp. nov. and Helicobacter vulpis sp. nov., isolated from gastric mucosa of red fox (Vulpis vulpis).</title>
        <authorList>
            <person name="Kusar D."/>
            <person name="Gruntar I."/>
            <person name="Pate M."/>
            <person name="Zajc U."/>
            <person name="Ocepek M."/>
        </authorList>
    </citation>
    <scope>NUCLEOTIDE SEQUENCE [LARGE SCALE GENOMIC DNA]</scope>
    <source>
        <strain evidence="19 20">L8b</strain>
    </source>
</reference>
<dbReference type="Gene3D" id="3.40.1110.10">
    <property type="entry name" value="Calcium-transporting ATPase, cytoplasmic domain N"/>
    <property type="match status" value="1"/>
</dbReference>
<keyword evidence="14 17" id="KW-0472">Membrane</keyword>
<feature type="domain" description="HMA" evidence="18">
    <location>
        <begin position="90"/>
        <end position="156"/>
    </location>
</feature>
<dbReference type="GO" id="GO:0043682">
    <property type="term" value="F:P-type divalent copper transporter activity"/>
    <property type="evidence" value="ECO:0007669"/>
    <property type="project" value="TreeGrafter"/>
</dbReference>
<dbReference type="GO" id="GO:0055070">
    <property type="term" value="P:copper ion homeostasis"/>
    <property type="evidence" value="ECO:0007669"/>
    <property type="project" value="TreeGrafter"/>
</dbReference>
<dbReference type="Gene3D" id="2.70.150.10">
    <property type="entry name" value="Calcium-transporting ATPase, cytoplasmic transduction domain A"/>
    <property type="match status" value="1"/>
</dbReference>
<dbReference type="InterPro" id="IPR023299">
    <property type="entry name" value="ATPase_P-typ_cyto_dom_N"/>
</dbReference>
<evidence type="ECO:0000256" key="14">
    <source>
        <dbReference type="ARBA" id="ARBA00023136"/>
    </source>
</evidence>
<evidence type="ECO:0000256" key="5">
    <source>
        <dbReference type="ARBA" id="ARBA00022475"/>
    </source>
</evidence>
<dbReference type="InterPro" id="IPR017969">
    <property type="entry name" value="Heavy-metal-associated_CS"/>
</dbReference>
<dbReference type="InterPro" id="IPR006121">
    <property type="entry name" value="HMA_dom"/>
</dbReference>
<dbReference type="RefSeq" id="WP_120948204.1">
    <property type="nucleotide sequence ID" value="NZ_QXQS01000006.1"/>
</dbReference>
<dbReference type="Proteomes" id="UP000319322">
    <property type="component" value="Unassembled WGS sequence"/>
</dbReference>
<evidence type="ECO:0000313" key="19">
    <source>
        <dbReference type="EMBL" id="TSA86957.1"/>
    </source>
</evidence>
<dbReference type="GO" id="GO:0005524">
    <property type="term" value="F:ATP binding"/>
    <property type="evidence" value="ECO:0007669"/>
    <property type="project" value="UniProtKB-UniRule"/>
</dbReference>
<keyword evidence="11" id="KW-1278">Translocase</keyword>